<accession>A0A451FSA0</accession>
<dbReference type="RefSeq" id="WP_128248664.1">
    <property type="nucleotide sequence ID" value="NZ_CP034951.1"/>
</dbReference>
<dbReference type="KEGG" id="aev:EI546_00280"/>
<sequence>MKDKSENTNWLERIVTVIAGILVLFTFGFLIYQIIYRENTPPDLVISLGEITQKQQGYSIPVSVKNNGTQTAENINIEISSGEGDNQETGQLSFQYIPGKSSNKAWVNFTKKPDPNKIKTHVSGYSTP</sequence>
<keyword evidence="3" id="KW-1185">Reference proteome</keyword>
<keyword evidence="1" id="KW-0472">Membrane</keyword>
<gene>
    <name evidence="2" type="ORF">EI546_00280</name>
</gene>
<reference evidence="2 3" key="1">
    <citation type="submission" date="2019-01" db="EMBL/GenBank/DDBJ databases">
        <title>Complete genome sequencing of Aequorivita sp. H23M31.</title>
        <authorList>
            <person name="Bae J.-W."/>
        </authorList>
    </citation>
    <scope>NUCLEOTIDE SEQUENCE [LARGE SCALE GENOMIC DNA]</scope>
    <source>
        <strain evidence="2 3">H23M31</strain>
    </source>
</reference>
<proteinExistence type="predicted"/>
<dbReference type="Proteomes" id="UP000285517">
    <property type="component" value="Chromosome"/>
</dbReference>
<dbReference type="EMBL" id="CP034951">
    <property type="protein sequence ID" value="QAA80263.1"/>
    <property type="molecule type" value="Genomic_DNA"/>
</dbReference>
<protein>
    <recommendedName>
        <fullName evidence="4">TIGR02588 family protein</fullName>
    </recommendedName>
</protein>
<evidence type="ECO:0000313" key="3">
    <source>
        <dbReference type="Proteomes" id="UP000285517"/>
    </source>
</evidence>
<keyword evidence="1" id="KW-0812">Transmembrane</keyword>
<organism evidence="2 3">
    <name type="scientific">Aequorivita ciconiae</name>
    <dbReference type="NCBI Taxonomy" id="2494375"/>
    <lineage>
        <taxon>Bacteria</taxon>
        <taxon>Pseudomonadati</taxon>
        <taxon>Bacteroidota</taxon>
        <taxon>Flavobacteriia</taxon>
        <taxon>Flavobacteriales</taxon>
        <taxon>Flavobacteriaceae</taxon>
        <taxon>Aequorivita</taxon>
    </lineage>
</organism>
<feature type="transmembrane region" description="Helical" evidence="1">
    <location>
        <begin position="14"/>
        <end position="35"/>
    </location>
</feature>
<evidence type="ECO:0000256" key="1">
    <source>
        <dbReference type="SAM" id="Phobius"/>
    </source>
</evidence>
<keyword evidence="1" id="KW-1133">Transmembrane helix</keyword>
<evidence type="ECO:0008006" key="4">
    <source>
        <dbReference type="Google" id="ProtNLM"/>
    </source>
</evidence>
<dbReference type="AlphaFoldDB" id="A0A451FSA0"/>
<dbReference type="OrthoDB" id="1445569at2"/>
<evidence type="ECO:0000313" key="2">
    <source>
        <dbReference type="EMBL" id="QAA80263.1"/>
    </source>
</evidence>
<name>A0A451FSA0_9FLAO</name>